<protein>
    <submittedName>
        <fullName evidence="1">Uncharacterized protein</fullName>
    </submittedName>
</protein>
<organism evidence="1 2">
    <name type="scientific">Rheinheimera tilapiae</name>
    <dbReference type="NCBI Taxonomy" id="875043"/>
    <lineage>
        <taxon>Bacteria</taxon>
        <taxon>Pseudomonadati</taxon>
        <taxon>Pseudomonadota</taxon>
        <taxon>Gammaproteobacteria</taxon>
        <taxon>Chromatiales</taxon>
        <taxon>Chromatiaceae</taxon>
        <taxon>Rheinheimera</taxon>
    </lineage>
</organism>
<evidence type="ECO:0000313" key="2">
    <source>
        <dbReference type="Proteomes" id="UP001589813"/>
    </source>
</evidence>
<accession>A0ABV6BGY1</accession>
<comment type="caution">
    <text evidence="1">The sequence shown here is derived from an EMBL/GenBank/DDBJ whole genome shotgun (WGS) entry which is preliminary data.</text>
</comment>
<dbReference type="Proteomes" id="UP001589813">
    <property type="component" value="Unassembled WGS sequence"/>
</dbReference>
<proteinExistence type="predicted"/>
<evidence type="ECO:0000313" key="1">
    <source>
        <dbReference type="EMBL" id="MFC0050120.1"/>
    </source>
</evidence>
<name>A0ABV6BGY1_9GAMM</name>
<sequence>MQNKNLIWLLAFLLALRFVVVPWLEWQDEQFVRLQTLAKRLDRSEALLTAKEQVISQAAQADSVADELMQGLAVVPAAAEYKISFQQQLQQELESAQVQLLLFEWNSDRSLSVFDLQRGRINLRLKGTYPNLLKVHAQLEQGFPGIQIRELRAGWSEALRASSEIELQLVVDLDYRVAP</sequence>
<keyword evidence="2" id="KW-1185">Reference proteome</keyword>
<reference evidence="1 2" key="1">
    <citation type="submission" date="2024-09" db="EMBL/GenBank/DDBJ databases">
        <authorList>
            <person name="Sun Q."/>
            <person name="Mori K."/>
        </authorList>
    </citation>
    <scope>NUCLEOTIDE SEQUENCE [LARGE SCALE GENOMIC DNA]</scope>
    <source>
        <strain evidence="1 2">KCTC 23315</strain>
    </source>
</reference>
<dbReference type="RefSeq" id="WP_377247303.1">
    <property type="nucleotide sequence ID" value="NZ_JBHLXP010000005.1"/>
</dbReference>
<gene>
    <name evidence="1" type="ORF">ACFFJP_17605</name>
</gene>
<dbReference type="EMBL" id="JBHLXP010000005">
    <property type="protein sequence ID" value="MFC0050120.1"/>
    <property type="molecule type" value="Genomic_DNA"/>
</dbReference>